<keyword evidence="3 5" id="KW-1133">Transmembrane helix</keyword>
<feature type="transmembrane region" description="Helical" evidence="5">
    <location>
        <begin position="206"/>
        <end position="227"/>
    </location>
</feature>
<protein>
    <recommendedName>
        <fullName evidence="6">Sugar phosphate transporter domain-containing protein</fullName>
    </recommendedName>
</protein>
<dbReference type="AlphaFoldDB" id="A0AAE0EW94"/>
<gene>
    <name evidence="7" type="ORF">CYMTET_47901</name>
</gene>
<accession>A0AAE0EW94</accession>
<evidence type="ECO:0000256" key="4">
    <source>
        <dbReference type="ARBA" id="ARBA00023136"/>
    </source>
</evidence>
<feature type="transmembrane region" description="Helical" evidence="5">
    <location>
        <begin position="247"/>
        <end position="269"/>
    </location>
</feature>
<dbReference type="Pfam" id="PF03151">
    <property type="entry name" value="TPT"/>
    <property type="match status" value="1"/>
</dbReference>
<feature type="transmembrane region" description="Helical" evidence="5">
    <location>
        <begin position="89"/>
        <end position="108"/>
    </location>
</feature>
<feature type="transmembrane region" description="Helical" evidence="5">
    <location>
        <begin position="24"/>
        <end position="45"/>
    </location>
</feature>
<proteinExistence type="predicted"/>
<dbReference type="GO" id="GO:0016020">
    <property type="term" value="C:membrane"/>
    <property type="evidence" value="ECO:0007669"/>
    <property type="project" value="UniProtKB-SubCell"/>
</dbReference>
<feature type="domain" description="Sugar phosphate transporter" evidence="6">
    <location>
        <begin position="28"/>
        <end position="313"/>
    </location>
</feature>
<dbReference type="InterPro" id="IPR004853">
    <property type="entry name" value="Sugar_P_trans_dom"/>
</dbReference>
<organism evidence="7 8">
    <name type="scientific">Cymbomonas tetramitiformis</name>
    <dbReference type="NCBI Taxonomy" id="36881"/>
    <lineage>
        <taxon>Eukaryota</taxon>
        <taxon>Viridiplantae</taxon>
        <taxon>Chlorophyta</taxon>
        <taxon>Pyramimonadophyceae</taxon>
        <taxon>Pyramimonadales</taxon>
        <taxon>Pyramimonadaceae</taxon>
        <taxon>Cymbomonas</taxon>
    </lineage>
</organism>
<reference evidence="7 8" key="1">
    <citation type="journal article" date="2015" name="Genome Biol. Evol.">
        <title>Comparative Genomics of a Bacterivorous Green Alga Reveals Evolutionary Causalities and Consequences of Phago-Mixotrophic Mode of Nutrition.</title>
        <authorList>
            <person name="Burns J.A."/>
            <person name="Paasch A."/>
            <person name="Narechania A."/>
            <person name="Kim E."/>
        </authorList>
    </citation>
    <scope>NUCLEOTIDE SEQUENCE [LARGE SCALE GENOMIC DNA]</scope>
    <source>
        <strain evidence="7 8">PLY_AMNH</strain>
    </source>
</reference>
<dbReference type="InterPro" id="IPR050186">
    <property type="entry name" value="TPT_transporter"/>
</dbReference>
<keyword evidence="4 5" id="KW-0472">Membrane</keyword>
<dbReference type="PANTHER" id="PTHR11132">
    <property type="entry name" value="SOLUTE CARRIER FAMILY 35"/>
    <property type="match status" value="1"/>
</dbReference>
<keyword evidence="2 5" id="KW-0812">Transmembrane</keyword>
<sequence>MTVKDEESLENGHSGKGVMKTRGMVSGMCYALASCSMMLMNKHVLSSFGFHSMNSLLLYQTLMCVILVKTFEALGFYKLERMTWPLIKAWLPVNFIFVGMIWSSFFALKFLGVAMVTVLKNCTNLLVVVGDIALFGRRQSKLVWVSLALMLLSGVCGAATDLSFDAVGYTWQLVNCCFTAAYSLYLRFVMNRVSALTASKSNLDEFSMVLFNNLLSTPFILVLMLYFGELSPEGSVLNEPAIYTHSFQAAASLSGLLGFGISFSSLWFLHESSPTTFSLVGSLNKIPTAVAGLMFFHAPTSTENLMSIGVGLLAGVAFTQAKIMDGKK</sequence>
<keyword evidence="8" id="KW-1185">Reference proteome</keyword>
<evidence type="ECO:0000313" key="8">
    <source>
        <dbReference type="Proteomes" id="UP001190700"/>
    </source>
</evidence>
<feature type="transmembrane region" description="Helical" evidence="5">
    <location>
        <begin position="166"/>
        <end position="185"/>
    </location>
</feature>
<comment type="caution">
    <text evidence="7">The sequence shown here is derived from an EMBL/GenBank/DDBJ whole genome shotgun (WGS) entry which is preliminary data.</text>
</comment>
<evidence type="ECO:0000256" key="5">
    <source>
        <dbReference type="SAM" id="Phobius"/>
    </source>
</evidence>
<evidence type="ECO:0000259" key="6">
    <source>
        <dbReference type="Pfam" id="PF03151"/>
    </source>
</evidence>
<name>A0AAE0EW94_9CHLO</name>
<evidence type="ECO:0000313" key="7">
    <source>
        <dbReference type="EMBL" id="KAK3242407.1"/>
    </source>
</evidence>
<evidence type="ECO:0000256" key="3">
    <source>
        <dbReference type="ARBA" id="ARBA00022989"/>
    </source>
</evidence>
<feature type="transmembrane region" description="Helical" evidence="5">
    <location>
        <begin position="57"/>
        <end position="77"/>
    </location>
</feature>
<dbReference type="PROSITE" id="PS51257">
    <property type="entry name" value="PROKAR_LIPOPROTEIN"/>
    <property type="match status" value="1"/>
</dbReference>
<feature type="transmembrane region" description="Helical" evidence="5">
    <location>
        <begin position="114"/>
        <end position="135"/>
    </location>
</feature>
<comment type="subcellular location">
    <subcellularLocation>
        <location evidence="1">Membrane</location>
        <topology evidence="1">Multi-pass membrane protein</topology>
    </subcellularLocation>
</comment>
<dbReference type="EMBL" id="LGRX02033178">
    <property type="protein sequence ID" value="KAK3242407.1"/>
    <property type="molecule type" value="Genomic_DNA"/>
</dbReference>
<feature type="transmembrane region" description="Helical" evidence="5">
    <location>
        <begin position="142"/>
        <end position="160"/>
    </location>
</feature>
<dbReference type="Proteomes" id="UP001190700">
    <property type="component" value="Unassembled WGS sequence"/>
</dbReference>
<evidence type="ECO:0000256" key="1">
    <source>
        <dbReference type="ARBA" id="ARBA00004141"/>
    </source>
</evidence>
<feature type="transmembrane region" description="Helical" evidence="5">
    <location>
        <begin position="276"/>
        <end position="298"/>
    </location>
</feature>
<evidence type="ECO:0000256" key="2">
    <source>
        <dbReference type="ARBA" id="ARBA00022692"/>
    </source>
</evidence>